<evidence type="ECO:0000313" key="2">
    <source>
        <dbReference type="Proteomes" id="UP001627154"/>
    </source>
</evidence>
<gene>
    <name evidence="1" type="ORF">TKK_015103</name>
</gene>
<dbReference type="Proteomes" id="UP001627154">
    <property type="component" value="Unassembled WGS sequence"/>
</dbReference>
<protein>
    <submittedName>
        <fullName evidence="1">Uncharacterized protein</fullName>
    </submittedName>
</protein>
<dbReference type="AlphaFoldDB" id="A0ABD2W9J6"/>
<reference evidence="1 2" key="1">
    <citation type="journal article" date="2024" name="bioRxiv">
        <title>A reference genome for Trichogramma kaykai: A tiny desert-dwelling parasitoid wasp with competing sex-ratio distorters.</title>
        <authorList>
            <person name="Culotta J."/>
            <person name="Lindsey A.R."/>
        </authorList>
    </citation>
    <scope>NUCLEOTIDE SEQUENCE [LARGE SCALE GENOMIC DNA]</scope>
    <source>
        <strain evidence="1 2">KSX58</strain>
    </source>
</reference>
<organism evidence="1 2">
    <name type="scientific">Trichogramma kaykai</name>
    <dbReference type="NCBI Taxonomy" id="54128"/>
    <lineage>
        <taxon>Eukaryota</taxon>
        <taxon>Metazoa</taxon>
        <taxon>Ecdysozoa</taxon>
        <taxon>Arthropoda</taxon>
        <taxon>Hexapoda</taxon>
        <taxon>Insecta</taxon>
        <taxon>Pterygota</taxon>
        <taxon>Neoptera</taxon>
        <taxon>Endopterygota</taxon>
        <taxon>Hymenoptera</taxon>
        <taxon>Apocrita</taxon>
        <taxon>Proctotrupomorpha</taxon>
        <taxon>Chalcidoidea</taxon>
        <taxon>Trichogrammatidae</taxon>
        <taxon>Trichogramma</taxon>
    </lineage>
</organism>
<sequence>MKKFFSESKNHPEIFENEVLIKERNPKWEPILKKLPRISRHNLYIRIQQNRASSCDKKKIQGLRDRLKKYFLYNSENSSIADVKTEHVNETGIEKENVKPEEKRELIQVEDDQLKYYEDEYDELHRIKYDVNYGHSVSSISCIKTEIIYFSKEQLDLLKDFINSNAPILFFSLEKMFRKTRMRNYLSEPLSYMSVSVSIEQQPISFAQALAESLDNLFIQNFILRILKSNIPLPSKVIITFQQSLLDGICIGLNQCSFQKYNANCYRNCKPEVHIFIDVVSILVAVSNLKLFESKPKLVRNFYLQCLIQLSLCSNQENFDKMLQDIFEVMFAEIEVDSKYCSQLLLKNQFNNPEHAKNYNIFQTYLKEDKLSKLLFPNKINLKAEETTEHEILDHIKKIQESAVSQINTNAVNYNTIQKSKANAYYLPELYEHLEVILSYYLCWTNIMDSTDNFNVVSSCVCDTFDQFNELDPSPLIVSKFIKYHINAFKLNMQAGRLLEKKRSSSTVQFEGNKSHHKHRCLSFEENWNNKNSPQDCSIDPSIVDRSMVDVSMVDVSIVNVSLVVAPIVNRSMVDNSDDIFENVQFLQAKKMVAIKESKEPKKHAELKSKEIKRRKYVTPCPGMKVIHEQKTKIKSLKENLIINEELKGLKLVNKIRYKLGNSSKIDSGAEIIKFSYLNYRDFQVNKDLN</sequence>
<dbReference type="EMBL" id="JBJJXI010000122">
    <property type="protein sequence ID" value="KAL3389740.1"/>
    <property type="molecule type" value="Genomic_DNA"/>
</dbReference>
<name>A0ABD2W9J6_9HYME</name>
<proteinExistence type="predicted"/>
<keyword evidence="2" id="KW-1185">Reference proteome</keyword>
<comment type="caution">
    <text evidence="1">The sequence shown here is derived from an EMBL/GenBank/DDBJ whole genome shotgun (WGS) entry which is preliminary data.</text>
</comment>
<evidence type="ECO:0000313" key="1">
    <source>
        <dbReference type="EMBL" id="KAL3389740.1"/>
    </source>
</evidence>
<accession>A0ABD2W9J6</accession>